<evidence type="ECO:0000256" key="3">
    <source>
        <dbReference type="ARBA" id="ARBA00023015"/>
    </source>
</evidence>
<accession>A0A9P0F4W3</accession>
<dbReference type="Proteomes" id="UP001152759">
    <property type="component" value="Chromosome 5"/>
</dbReference>
<reference evidence="6" key="1">
    <citation type="submission" date="2021-12" db="EMBL/GenBank/DDBJ databases">
        <authorList>
            <person name="King R."/>
        </authorList>
    </citation>
    <scope>NUCLEOTIDE SEQUENCE</scope>
</reference>
<organism evidence="6 7">
    <name type="scientific">Bemisia tabaci</name>
    <name type="common">Sweetpotato whitefly</name>
    <name type="synonym">Aleurodes tabaci</name>
    <dbReference type="NCBI Taxonomy" id="7038"/>
    <lineage>
        <taxon>Eukaryota</taxon>
        <taxon>Metazoa</taxon>
        <taxon>Ecdysozoa</taxon>
        <taxon>Arthropoda</taxon>
        <taxon>Hexapoda</taxon>
        <taxon>Insecta</taxon>
        <taxon>Pterygota</taxon>
        <taxon>Neoptera</taxon>
        <taxon>Paraneoptera</taxon>
        <taxon>Hemiptera</taxon>
        <taxon>Sternorrhyncha</taxon>
        <taxon>Aleyrodoidea</taxon>
        <taxon>Aleyrodidae</taxon>
        <taxon>Aleyrodinae</taxon>
        <taxon>Bemisia</taxon>
    </lineage>
</organism>
<dbReference type="PANTHER" id="PTHR13130:SF4">
    <property type="entry name" value="MEDIATOR OF RNA POLYMERASE II TRANSCRIPTION SUBUNIT 27"/>
    <property type="match status" value="1"/>
</dbReference>
<evidence type="ECO:0008006" key="8">
    <source>
        <dbReference type="Google" id="ProtNLM"/>
    </source>
</evidence>
<keyword evidence="4" id="KW-0804">Transcription</keyword>
<evidence type="ECO:0000256" key="5">
    <source>
        <dbReference type="ARBA" id="ARBA00023242"/>
    </source>
</evidence>
<dbReference type="Pfam" id="PF11571">
    <property type="entry name" value="Med27"/>
    <property type="match status" value="1"/>
</dbReference>
<gene>
    <name evidence="6" type="ORF">BEMITA_LOCUS8585</name>
</gene>
<evidence type="ECO:0000313" key="6">
    <source>
        <dbReference type="EMBL" id="CAH0389796.1"/>
    </source>
</evidence>
<dbReference type="InterPro" id="IPR021627">
    <property type="entry name" value="Mediator_Med27"/>
</dbReference>
<keyword evidence="5" id="KW-0539">Nucleus</keyword>
<proteinExistence type="inferred from homology"/>
<keyword evidence="3" id="KW-0805">Transcription regulation</keyword>
<evidence type="ECO:0000256" key="4">
    <source>
        <dbReference type="ARBA" id="ARBA00023163"/>
    </source>
</evidence>
<dbReference type="GO" id="GO:0006357">
    <property type="term" value="P:regulation of transcription by RNA polymerase II"/>
    <property type="evidence" value="ECO:0007669"/>
    <property type="project" value="TreeGrafter"/>
</dbReference>
<comment type="similarity">
    <text evidence="2">Belongs to the Mediator complex subunit 27 family.</text>
</comment>
<evidence type="ECO:0000313" key="7">
    <source>
        <dbReference type="Proteomes" id="UP001152759"/>
    </source>
</evidence>
<sequence length="298" mass="34062">MAVSIPTDSLYSALNSVKKLRTFMGDLFKVLSSGGVGCEKADKFLDSKFVEDVQDYINKINQAFRDLEQSTNNLSAPAGPFSLGNSALLSQESVPNKQALYKQLVKSFKWNDKVHEYSAMSLPLLSFNLLKRSHANSSPKRRRIQPNCHNVPPQVVDSAIAFVDRLFPNMTMSVTRPYTSNAVLQITLGRVFQGLISFKGLMIEWVMIKGLGEQLDLWTESRYKVFQKVTENTHAAMLHFYSPTIPDYAIRSFMTWLHSYQSLFSDPCKSCHNHLHNNMPPTWRDYRSLEPYHEECKH</sequence>
<dbReference type="EMBL" id="OU963866">
    <property type="protein sequence ID" value="CAH0389796.1"/>
    <property type="molecule type" value="Genomic_DNA"/>
</dbReference>
<evidence type="ECO:0000256" key="2">
    <source>
        <dbReference type="ARBA" id="ARBA00008048"/>
    </source>
</evidence>
<dbReference type="GO" id="GO:0003713">
    <property type="term" value="F:transcription coactivator activity"/>
    <property type="evidence" value="ECO:0007669"/>
    <property type="project" value="TreeGrafter"/>
</dbReference>
<dbReference type="GO" id="GO:0016592">
    <property type="term" value="C:mediator complex"/>
    <property type="evidence" value="ECO:0007669"/>
    <property type="project" value="InterPro"/>
</dbReference>
<protein>
    <recommendedName>
        <fullName evidence="8">Mediator of RNA polymerase II transcription subunit 27</fullName>
    </recommendedName>
</protein>
<dbReference type="AlphaFoldDB" id="A0A9P0F4W3"/>
<name>A0A9P0F4W3_BEMTA</name>
<keyword evidence="7" id="KW-1185">Reference proteome</keyword>
<comment type="subcellular location">
    <subcellularLocation>
        <location evidence="1">Nucleus</location>
    </subcellularLocation>
</comment>
<evidence type="ECO:0000256" key="1">
    <source>
        <dbReference type="ARBA" id="ARBA00004123"/>
    </source>
</evidence>
<dbReference type="PANTHER" id="PTHR13130">
    <property type="entry name" value="34 KDA TRANSCRIPTIONAL CO-ACTIVATOR-RELATED"/>
    <property type="match status" value="1"/>
</dbReference>